<proteinExistence type="predicted"/>
<evidence type="ECO:0000313" key="2">
    <source>
        <dbReference type="EMBL" id="AZZ54995.1"/>
    </source>
</evidence>
<keyword evidence="1" id="KW-1133">Transmembrane helix</keyword>
<dbReference type="EMBL" id="CP028130">
    <property type="protein sequence ID" value="AZZ54995.1"/>
    <property type="molecule type" value="Genomic_DNA"/>
</dbReference>
<protein>
    <submittedName>
        <fullName evidence="2">Uncharacterized protein</fullName>
    </submittedName>
</protein>
<dbReference type="Proteomes" id="UP000283946">
    <property type="component" value="Chromosome"/>
</dbReference>
<evidence type="ECO:0000256" key="1">
    <source>
        <dbReference type="SAM" id="Phobius"/>
    </source>
</evidence>
<keyword evidence="1" id="KW-0812">Transmembrane</keyword>
<feature type="transmembrane region" description="Helical" evidence="1">
    <location>
        <begin position="65"/>
        <end position="84"/>
    </location>
</feature>
<name>A0AAD1ADC8_9MICO</name>
<reference evidence="2 3" key="1">
    <citation type="submission" date="2018-03" db="EMBL/GenBank/DDBJ databases">
        <title>Bacteriophage NCPPB3778 and a type I-E CRISPR drive the evolution of the US Biological Select Agent, Rathayibacter toxicus.</title>
        <authorList>
            <person name="Davis E.W.II."/>
            <person name="Tabima J.F."/>
            <person name="Weisberg A.J."/>
            <person name="Dantas Lopes L."/>
            <person name="Wiseman M.S."/>
            <person name="Wiseman M.S."/>
            <person name="Pupko T."/>
            <person name="Belcher M.S."/>
            <person name="Sechler A.J."/>
            <person name="Tancos M.A."/>
            <person name="Schroeder B.K."/>
            <person name="Murray T.D."/>
            <person name="Luster D.G."/>
            <person name="Schneider W.L."/>
            <person name="Rogers E."/>
            <person name="Andreote F.D."/>
            <person name="Grunwald N.J."/>
            <person name="Putnam M.L."/>
            <person name="Chang J.H."/>
        </authorList>
    </citation>
    <scope>NUCLEOTIDE SEQUENCE [LARGE SCALE GENOMIC DNA]</scope>
    <source>
        <strain evidence="2 3">NCCPB 2253</strain>
    </source>
</reference>
<gene>
    <name evidence="2" type="ORF">C7V51_03160</name>
</gene>
<sequence length="181" mass="19568">MTETVSYGYAYGLTYLTGKRRNLDREVIVVTVELNRFTFIVVVLSLAASVPAALVVAALLSAFSLSAASLIVPVIGVAAGLFLVDQRSRRGLGLRRYASMWDRHRGKAVNSTVFVCSEPVLATQLHILVPSVIRNEAYDPTDLDDADDLFASADHGHRAVAPGIGRANPHADDSLKVTYIE</sequence>
<accession>A0AAD1ADC8</accession>
<dbReference type="AlphaFoldDB" id="A0AAD1ADC8"/>
<dbReference type="RefSeq" id="WP_109714918.1">
    <property type="nucleotide sequence ID" value="NZ_CP028130.1"/>
</dbReference>
<feature type="transmembrane region" description="Helical" evidence="1">
    <location>
        <begin position="37"/>
        <end position="59"/>
    </location>
</feature>
<dbReference type="KEGG" id="ria:C7V51_03160"/>
<keyword evidence="1" id="KW-0472">Membrane</keyword>
<organism evidence="2 3">
    <name type="scientific">Rathayibacter iranicus</name>
    <dbReference type="NCBI Taxonomy" id="59737"/>
    <lineage>
        <taxon>Bacteria</taxon>
        <taxon>Bacillati</taxon>
        <taxon>Actinomycetota</taxon>
        <taxon>Actinomycetes</taxon>
        <taxon>Micrococcales</taxon>
        <taxon>Microbacteriaceae</taxon>
        <taxon>Rathayibacter</taxon>
    </lineage>
</organism>
<evidence type="ECO:0000313" key="3">
    <source>
        <dbReference type="Proteomes" id="UP000283946"/>
    </source>
</evidence>